<evidence type="ECO:0000313" key="2">
    <source>
        <dbReference type="Proteomes" id="UP000805193"/>
    </source>
</evidence>
<keyword evidence="2" id="KW-1185">Reference proteome</keyword>
<accession>A0AC60PR66</accession>
<evidence type="ECO:0000313" key="1">
    <source>
        <dbReference type="EMBL" id="KAG0422874.1"/>
    </source>
</evidence>
<name>A0AC60PR66_IXOPE</name>
<dbReference type="Proteomes" id="UP000805193">
    <property type="component" value="Unassembled WGS sequence"/>
</dbReference>
<gene>
    <name evidence="1" type="ORF">HPB47_001336</name>
</gene>
<protein>
    <submittedName>
        <fullName evidence="1">Uncharacterized protein</fullName>
    </submittedName>
</protein>
<comment type="caution">
    <text evidence="1">The sequence shown here is derived from an EMBL/GenBank/DDBJ whole genome shotgun (WGS) entry which is preliminary data.</text>
</comment>
<organism evidence="1 2">
    <name type="scientific">Ixodes persulcatus</name>
    <name type="common">Taiga tick</name>
    <dbReference type="NCBI Taxonomy" id="34615"/>
    <lineage>
        <taxon>Eukaryota</taxon>
        <taxon>Metazoa</taxon>
        <taxon>Ecdysozoa</taxon>
        <taxon>Arthropoda</taxon>
        <taxon>Chelicerata</taxon>
        <taxon>Arachnida</taxon>
        <taxon>Acari</taxon>
        <taxon>Parasitiformes</taxon>
        <taxon>Ixodida</taxon>
        <taxon>Ixodoidea</taxon>
        <taxon>Ixodidae</taxon>
        <taxon>Ixodinae</taxon>
        <taxon>Ixodes</taxon>
    </lineage>
</organism>
<sequence length="585" mass="66386">MVLARITWLLEINSRAYCARQTGFRPGLSTQESLAMIHKDVTSKRRCYNPRLIVAIDIKKAFDSVPHDAVLRGAVKRGIKGKTLKFIRSFLDERKFETAIGKSRGPKTENTIGVPQGAVISTTLFNMVMADLALSLELIPDVGFTIYADDITISMKSGSIRQEPTIKILGIPIDENGKAGSWYKQIRSQWKEALNLIKRTTGKTWGAQDQTLKTMVKVLLVPKATYGINYVNLTKAQKNGLEALNREALRVITGLPKCTKIETLYQIAGLNIIEEIAKENKTGQVLRLQKTKPGREILKDLGYCKENYPVFTEPPPPWEDEIVVDTRPTPQNQGKNEVKRRNHTASKHLEEALALLKDDENAIIYTDATKDESSTAIAYYCANTHERFAATLCGETNVKEAELQATEKAIVEFKDVKLKRRLYIYTDCKEAVQECSKHDSRSKTIRTIKTTAKQLRIEGYDIKIRWIPGHQSIQGNDEAHAAAREQLQASLTGRGLTRPFDRKYTIEETDPAELKAQEREERRRRLNEQLQQDEHPLPSTSYSRWERVCLRRLRTGTAMTPAIINKFKRIDNKEDQQAGLCEECL</sequence>
<feature type="non-terminal residue" evidence="1">
    <location>
        <position position="585"/>
    </location>
</feature>
<reference evidence="1 2" key="1">
    <citation type="journal article" date="2020" name="Cell">
        <title>Large-Scale Comparative Analyses of Tick Genomes Elucidate Their Genetic Diversity and Vector Capacities.</title>
        <authorList>
            <consortium name="Tick Genome and Microbiome Consortium (TIGMIC)"/>
            <person name="Jia N."/>
            <person name="Wang J."/>
            <person name="Shi W."/>
            <person name="Du L."/>
            <person name="Sun Y."/>
            <person name="Zhan W."/>
            <person name="Jiang J.F."/>
            <person name="Wang Q."/>
            <person name="Zhang B."/>
            <person name="Ji P."/>
            <person name="Bell-Sakyi L."/>
            <person name="Cui X.M."/>
            <person name="Yuan T.T."/>
            <person name="Jiang B.G."/>
            <person name="Yang W.F."/>
            <person name="Lam T.T."/>
            <person name="Chang Q.C."/>
            <person name="Ding S.J."/>
            <person name="Wang X.J."/>
            <person name="Zhu J.G."/>
            <person name="Ruan X.D."/>
            <person name="Zhao L."/>
            <person name="Wei J.T."/>
            <person name="Ye R.Z."/>
            <person name="Que T.C."/>
            <person name="Du C.H."/>
            <person name="Zhou Y.H."/>
            <person name="Cheng J.X."/>
            <person name="Dai P.F."/>
            <person name="Guo W.B."/>
            <person name="Han X.H."/>
            <person name="Huang E.J."/>
            <person name="Li L.F."/>
            <person name="Wei W."/>
            <person name="Gao Y.C."/>
            <person name="Liu J.Z."/>
            <person name="Shao H.Z."/>
            <person name="Wang X."/>
            <person name="Wang C.C."/>
            <person name="Yang T.C."/>
            <person name="Huo Q.B."/>
            <person name="Li W."/>
            <person name="Chen H.Y."/>
            <person name="Chen S.E."/>
            <person name="Zhou L.G."/>
            <person name="Ni X.B."/>
            <person name="Tian J.H."/>
            <person name="Sheng Y."/>
            <person name="Liu T."/>
            <person name="Pan Y.S."/>
            <person name="Xia L.Y."/>
            <person name="Li J."/>
            <person name="Zhao F."/>
            <person name="Cao W.C."/>
        </authorList>
    </citation>
    <scope>NUCLEOTIDE SEQUENCE [LARGE SCALE GENOMIC DNA]</scope>
    <source>
        <strain evidence="1">Iper-2018</strain>
    </source>
</reference>
<proteinExistence type="predicted"/>
<dbReference type="EMBL" id="JABSTQ010010172">
    <property type="protein sequence ID" value="KAG0422874.1"/>
    <property type="molecule type" value="Genomic_DNA"/>
</dbReference>